<reference evidence="1 2" key="1">
    <citation type="submission" date="2019-11" db="EMBL/GenBank/DDBJ databases">
        <title>Novel species isolated from a subtropical stream in China.</title>
        <authorList>
            <person name="Lu H."/>
        </authorList>
    </citation>
    <scope>NUCLEOTIDE SEQUENCE [LARGE SCALE GENOMIC DNA]</scope>
    <source>
        <strain evidence="1 2">FT80W</strain>
    </source>
</reference>
<dbReference type="EMBL" id="WKJK01000009">
    <property type="protein sequence ID" value="MRW91892.1"/>
    <property type="molecule type" value="Genomic_DNA"/>
</dbReference>
<accession>A0A6I2L263</accession>
<proteinExistence type="predicted"/>
<evidence type="ECO:0000313" key="1">
    <source>
        <dbReference type="EMBL" id="MRW91892.1"/>
    </source>
</evidence>
<comment type="caution">
    <text evidence="1">The sequence shown here is derived from an EMBL/GenBank/DDBJ whole genome shotgun (WGS) entry which is preliminary data.</text>
</comment>
<gene>
    <name evidence="1" type="ORF">GJ699_18005</name>
</gene>
<dbReference type="Proteomes" id="UP000433309">
    <property type="component" value="Unassembled WGS sequence"/>
</dbReference>
<dbReference type="RefSeq" id="WP_154378760.1">
    <property type="nucleotide sequence ID" value="NZ_WKJK01000009.1"/>
</dbReference>
<name>A0A6I2L263_9BURK</name>
<keyword evidence="2" id="KW-1185">Reference proteome</keyword>
<dbReference type="AlphaFoldDB" id="A0A6I2L263"/>
<organism evidence="1 2">
    <name type="scientific">Duganella guangzhouensis</name>
    <dbReference type="NCBI Taxonomy" id="2666084"/>
    <lineage>
        <taxon>Bacteria</taxon>
        <taxon>Pseudomonadati</taxon>
        <taxon>Pseudomonadota</taxon>
        <taxon>Betaproteobacteria</taxon>
        <taxon>Burkholderiales</taxon>
        <taxon>Oxalobacteraceae</taxon>
        <taxon>Telluria group</taxon>
        <taxon>Duganella</taxon>
    </lineage>
</organism>
<evidence type="ECO:0000313" key="2">
    <source>
        <dbReference type="Proteomes" id="UP000433309"/>
    </source>
</evidence>
<sequence>MALVFKAIRWDVKPIYPDPRNLLQGSHTARAACLYRIFNSRLVVPSRIENVMIFE</sequence>
<protein>
    <submittedName>
        <fullName evidence="1">Uncharacterized protein</fullName>
    </submittedName>
</protein>